<dbReference type="InterPro" id="IPR000630">
    <property type="entry name" value="Ribosomal_uS8"/>
</dbReference>
<evidence type="ECO:0000256" key="1">
    <source>
        <dbReference type="ARBA" id="ARBA00006471"/>
    </source>
</evidence>
<evidence type="ECO:0000256" key="3">
    <source>
        <dbReference type="ARBA" id="ARBA00023274"/>
    </source>
</evidence>
<evidence type="ECO:0000256" key="4">
    <source>
        <dbReference type="ARBA" id="ARBA00035258"/>
    </source>
</evidence>
<name>A0A0H4T9B7_9BACT</name>
<dbReference type="HAMAP" id="MF_01302_B">
    <property type="entry name" value="Ribosomal_uS8_B"/>
    <property type="match status" value="1"/>
</dbReference>
<evidence type="ECO:0000256" key="2">
    <source>
        <dbReference type="ARBA" id="ARBA00022980"/>
    </source>
</evidence>
<keyword evidence="5" id="KW-0694">RNA-binding</keyword>
<keyword evidence="2 5" id="KW-0689">Ribosomal protein</keyword>
<dbReference type="InterPro" id="IPR047863">
    <property type="entry name" value="Ribosomal_uS8_CS"/>
</dbReference>
<dbReference type="InterPro" id="IPR035987">
    <property type="entry name" value="Ribosomal_uS8_sf"/>
</dbReference>
<dbReference type="EMBL" id="KT007041">
    <property type="protein sequence ID" value="AKQ04486.1"/>
    <property type="molecule type" value="Genomic_DNA"/>
</dbReference>
<dbReference type="GO" id="GO:1990904">
    <property type="term" value="C:ribonucleoprotein complex"/>
    <property type="evidence" value="ECO:0007669"/>
    <property type="project" value="UniProtKB-KW"/>
</dbReference>
<dbReference type="PANTHER" id="PTHR11758">
    <property type="entry name" value="40S RIBOSOMAL PROTEIN S15A"/>
    <property type="match status" value="1"/>
</dbReference>
<dbReference type="AlphaFoldDB" id="A0A0H4T9B7"/>
<reference evidence="7" key="1">
    <citation type="journal article" date="2015" name="ISME J.">
        <title>Aquifer environment selects for microbial species cohorts in sediment and groundwater.</title>
        <authorList>
            <person name="Hug L.A."/>
            <person name="Thomas B.C."/>
            <person name="Brown C.T."/>
            <person name="Frischkorn K.R."/>
            <person name="Williams K.H."/>
            <person name="Tringe S.G."/>
            <person name="Banfield J.F."/>
        </authorList>
    </citation>
    <scope>NUCLEOTIDE SEQUENCE</scope>
</reference>
<protein>
    <recommendedName>
        <fullName evidence="4 5">Small ribosomal subunit protein uS8</fullName>
    </recommendedName>
</protein>
<accession>A0A0H4T9B7</accession>
<sequence length="126" mass="14081">MVNDHLSDLISRIRNGYRAGKRVLEANLTRPSLQVAKILVEEGYLEKIEESEGKLILSLKYNGKKPALMGIRRVSKPGARIYRGARELPRVFGALGKNILTTPKGIMIDKKARKENVGGEIIAQVW</sequence>
<organism evidence="7">
    <name type="scientific">uncultured Microgenomates bacterium Rifle_16ft_4_minimus_5815</name>
    <dbReference type="NCBI Taxonomy" id="1665120"/>
    <lineage>
        <taxon>Bacteria</taxon>
        <taxon>Candidatus Microgenomatota</taxon>
        <taxon>environmental samples</taxon>
    </lineage>
</organism>
<dbReference type="SUPFAM" id="SSF56047">
    <property type="entry name" value="Ribosomal protein S8"/>
    <property type="match status" value="1"/>
</dbReference>
<dbReference type="GO" id="GO:0005840">
    <property type="term" value="C:ribosome"/>
    <property type="evidence" value="ECO:0007669"/>
    <property type="project" value="UniProtKB-KW"/>
</dbReference>
<keyword evidence="3 5" id="KW-0687">Ribonucleoprotein</keyword>
<dbReference type="GO" id="GO:0006412">
    <property type="term" value="P:translation"/>
    <property type="evidence" value="ECO:0007669"/>
    <property type="project" value="UniProtKB-UniRule"/>
</dbReference>
<keyword evidence="5" id="KW-0699">rRNA-binding</keyword>
<dbReference type="PROSITE" id="PS00053">
    <property type="entry name" value="RIBOSOMAL_S8"/>
    <property type="match status" value="1"/>
</dbReference>
<evidence type="ECO:0000256" key="6">
    <source>
        <dbReference type="RuleBase" id="RU003660"/>
    </source>
</evidence>
<dbReference type="Gene3D" id="3.30.1370.30">
    <property type="match status" value="1"/>
</dbReference>
<evidence type="ECO:0000256" key="5">
    <source>
        <dbReference type="HAMAP-Rule" id="MF_01302"/>
    </source>
</evidence>
<dbReference type="GO" id="GO:0019843">
    <property type="term" value="F:rRNA binding"/>
    <property type="evidence" value="ECO:0007669"/>
    <property type="project" value="UniProtKB-UniRule"/>
</dbReference>
<dbReference type="FunFam" id="3.30.1490.10:FF:000001">
    <property type="entry name" value="30S ribosomal protein S8"/>
    <property type="match status" value="1"/>
</dbReference>
<dbReference type="Gene3D" id="3.30.1490.10">
    <property type="match status" value="1"/>
</dbReference>
<comment type="subunit">
    <text evidence="5">Part of the 30S ribosomal subunit. Contacts proteins S5 and S12.</text>
</comment>
<comment type="function">
    <text evidence="5">One of the primary rRNA binding proteins, it binds directly to 16S rRNA central domain where it helps coordinate assembly of the platform of the 30S subunit.</text>
</comment>
<proteinExistence type="inferred from homology"/>
<evidence type="ECO:0000313" key="7">
    <source>
        <dbReference type="EMBL" id="AKQ04486.1"/>
    </source>
</evidence>
<gene>
    <name evidence="5 7" type="primary">rpsH</name>
</gene>
<comment type="similarity">
    <text evidence="1 5 6">Belongs to the universal ribosomal protein uS8 family.</text>
</comment>
<dbReference type="Pfam" id="PF00410">
    <property type="entry name" value="Ribosomal_S8"/>
    <property type="match status" value="1"/>
</dbReference>
<dbReference type="GO" id="GO:0005737">
    <property type="term" value="C:cytoplasm"/>
    <property type="evidence" value="ECO:0007669"/>
    <property type="project" value="UniProtKB-ARBA"/>
</dbReference>
<dbReference type="GO" id="GO:0003735">
    <property type="term" value="F:structural constituent of ribosome"/>
    <property type="evidence" value="ECO:0007669"/>
    <property type="project" value="InterPro"/>
</dbReference>
<dbReference type="NCBIfam" id="NF001109">
    <property type="entry name" value="PRK00136.1"/>
    <property type="match status" value="1"/>
</dbReference>